<dbReference type="EMBL" id="BBNU01000007">
    <property type="protein sequence ID" value="GAL79687.1"/>
    <property type="molecule type" value="Genomic_DNA"/>
</dbReference>
<dbReference type="Proteomes" id="UP000029643">
    <property type="component" value="Unassembled WGS sequence"/>
</dbReference>
<gene>
    <name evidence="2" type="ORF">JCM19274_3099</name>
</gene>
<evidence type="ECO:0000313" key="3">
    <source>
        <dbReference type="Proteomes" id="UP000029643"/>
    </source>
</evidence>
<keyword evidence="1" id="KW-1133">Transmembrane helix</keyword>
<name>A0A090X5K4_9FLAO</name>
<dbReference type="AlphaFoldDB" id="A0A090X5K4"/>
<evidence type="ECO:0000256" key="1">
    <source>
        <dbReference type="SAM" id="Phobius"/>
    </source>
</evidence>
<sequence length="78" mass="9089">MNTLPFFLNQNSKMRKTIFYISILVAFLLLVNVLEILITDFERLTKFGFGYLTGKIFLFLVFALVAYFIRKKNVKATA</sequence>
<feature type="transmembrane region" description="Helical" evidence="1">
    <location>
        <begin position="18"/>
        <end position="38"/>
    </location>
</feature>
<keyword evidence="1" id="KW-0472">Membrane</keyword>
<reference evidence="2 3" key="1">
    <citation type="journal article" date="2014" name="Genome Announc.">
        <title>Draft Genome Sequences of Marine Flavobacterium Algibacter lectus Strains SS8 and NR4.</title>
        <authorList>
            <person name="Takatani N."/>
            <person name="Nakanishi M."/>
            <person name="Meirelles P."/>
            <person name="Mino S."/>
            <person name="Suda W."/>
            <person name="Oshima K."/>
            <person name="Hattori M."/>
            <person name="Ohkuma M."/>
            <person name="Hosokawa M."/>
            <person name="Miyashita K."/>
            <person name="Thompson F.L."/>
            <person name="Niwa A."/>
            <person name="Sawabe T."/>
            <person name="Sawabe T."/>
        </authorList>
    </citation>
    <scope>NUCLEOTIDE SEQUENCE [LARGE SCALE GENOMIC DNA]</scope>
    <source>
        <strain evidence="3">JCM19274</strain>
    </source>
</reference>
<protein>
    <submittedName>
        <fullName evidence="2">Uncharacterized protein</fullName>
    </submittedName>
</protein>
<evidence type="ECO:0000313" key="2">
    <source>
        <dbReference type="EMBL" id="GAL79687.1"/>
    </source>
</evidence>
<feature type="transmembrane region" description="Helical" evidence="1">
    <location>
        <begin position="50"/>
        <end position="69"/>
    </location>
</feature>
<proteinExistence type="predicted"/>
<comment type="caution">
    <text evidence="2">The sequence shown here is derived from an EMBL/GenBank/DDBJ whole genome shotgun (WGS) entry which is preliminary data.</text>
</comment>
<accession>A0A090X5K4</accession>
<organism evidence="2 3">
    <name type="scientific">Algibacter lectus</name>
    <dbReference type="NCBI Taxonomy" id="221126"/>
    <lineage>
        <taxon>Bacteria</taxon>
        <taxon>Pseudomonadati</taxon>
        <taxon>Bacteroidota</taxon>
        <taxon>Flavobacteriia</taxon>
        <taxon>Flavobacteriales</taxon>
        <taxon>Flavobacteriaceae</taxon>
        <taxon>Algibacter</taxon>
    </lineage>
</organism>
<keyword evidence="1" id="KW-0812">Transmembrane</keyword>